<keyword evidence="3" id="KW-0808">Transferase</keyword>
<dbReference type="Gene3D" id="3.40.630.30">
    <property type="match status" value="1"/>
</dbReference>
<sequence length="226" mass="24329">METNPTATAYTDPHTATGARGDAFDGSSRPGAGDPATFAAAPDLVGERVTLAQLSPAHAEGLGRASEGIDLWVTSVPAADEVDAEIERRLGLQRAGSMAPYTVLDHGEPVGMTTFMNIDAANRHVEIGSTWLSPAVRGTRVNPEAKLLLLTRAFEDLDAIAVEFRTHWHNHQSRGAIAKLGAKQDGVLRNHQFFAGALRDTVVFSITRAEWPTVKLGLTERLKRLD</sequence>
<dbReference type="InterPro" id="IPR000182">
    <property type="entry name" value="GNAT_dom"/>
</dbReference>
<feature type="region of interest" description="Disordered" evidence="1">
    <location>
        <begin position="1"/>
        <end position="35"/>
    </location>
</feature>
<reference evidence="3 4" key="1">
    <citation type="submission" date="2020-01" db="EMBL/GenBank/DDBJ databases">
        <authorList>
            <person name="Deng T."/>
        </authorList>
    </citation>
    <scope>NUCLEOTIDE SEQUENCE [LARGE SCALE GENOMIC DNA]</scope>
    <source>
        <strain evidence="3 4">5221</strain>
    </source>
</reference>
<evidence type="ECO:0000313" key="4">
    <source>
        <dbReference type="Proteomes" id="UP000469215"/>
    </source>
</evidence>
<keyword evidence="4" id="KW-1185">Reference proteome</keyword>
<evidence type="ECO:0000256" key="1">
    <source>
        <dbReference type="SAM" id="MobiDB-lite"/>
    </source>
</evidence>
<dbReference type="Pfam" id="PF13302">
    <property type="entry name" value="Acetyltransf_3"/>
    <property type="match status" value="1"/>
</dbReference>
<organism evidence="3 4">
    <name type="scientific">Brevibacterium rongguiense</name>
    <dbReference type="NCBI Taxonomy" id="2695267"/>
    <lineage>
        <taxon>Bacteria</taxon>
        <taxon>Bacillati</taxon>
        <taxon>Actinomycetota</taxon>
        <taxon>Actinomycetes</taxon>
        <taxon>Micrococcales</taxon>
        <taxon>Brevibacteriaceae</taxon>
        <taxon>Brevibacterium</taxon>
    </lineage>
</organism>
<dbReference type="PANTHER" id="PTHR43610:SF1">
    <property type="entry name" value="N-ACETYLTRANSFERASE DOMAIN-CONTAINING PROTEIN"/>
    <property type="match status" value="1"/>
</dbReference>
<proteinExistence type="predicted"/>
<dbReference type="AlphaFoldDB" id="A0A6N9H7G9"/>
<evidence type="ECO:0000313" key="3">
    <source>
        <dbReference type="EMBL" id="MYM19831.1"/>
    </source>
</evidence>
<evidence type="ECO:0000259" key="2">
    <source>
        <dbReference type="PROSITE" id="PS51186"/>
    </source>
</evidence>
<dbReference type="EMBL" id="WWEQ01000026">
    <property type="protein sequence ID" value="MYM19831.1"/>
    <property type="molecule type" value="Genomic_DNA"/>
</dbReference>
<comment type="caution">
    <text evidence="3">The sequence shown here is derived from an EMBL/GenBank/DDBJ whole genome shotgun (WGS) entry which is preliminary data.</text>
</comment>
<dbReference type="PANTHER" id="PTHR43610">
    <property type="entry name" value="BLL6696 PROTEIN"/>
    <property type="match status" value="1"/>
</dbReference>
<protein>
    <submittedName>
        <fullName evidence="3">GNAT family N-acetyltransferase</fullName>
    </submittedName>
</protein>
<dbReference type="SUPFAM" id="SSF55729">
    <property type="entry name" value="Acyl-CoA N-acyltransferases (Nat)"/>
    <property type="match status" value="1"/>
</dbReference>
<dbReference type="GO" id="GO:0016747">
    <property type="term" value="F:acyltransferase activity, transferring groups other than amino-acyl groups"/>
    <property type="evidence" value="ECO:0007669"/>
    <property type="project" value="InterPro"/>
</dbReference>
<dbReference type="Proteomes" id="UP000469215">
    <property type="component" value="Unassembled WGS sequence"/>
</dbReference>
<feature type="domain" description="N-acetyltransferase" evidence="2">
    <location>
        <begin position="49"/>
        <end position="209"/>
    </location>
</feature>
<dbReference type="InterPro" id="IPR016181">
    <property type="entry name" value="Acyl_CoA_acyltransferase"/>
</dbReference>
<dbReference type="PROSITE" id="PS51186">
    <property type="entry name" value="GNAT"/>
    <property type="match status" value="1"/>
</dbReference>
<dbReference type="RefSeq" id="WP_160953260.1">
    <property type="nucleotide sequence ID" value="NZ_WWEQ01000026.1"/>
</dbReference>
<name>A0A6N9H7G9_9MICO</name>
<gene>
    <name evidence="3" type="ORF">GSY69_07575</name>
</gene>
<accession>A0A6N9H7G9</accession>